<name>A0A813ZMD8_ADIRI</name>
<organism evidence="3 5">
    <name type="scientific">Adineta ricciae</name>
    <name type="common">Rotifer</name>
    <dbReference type="NCBI Taxonomy" id="249248"/>
    <lineage>
        <taxon>Eukaryota</taxon>
        <taxon>Metazoa</taxon>
        <taxon>Spiralia</taxon>
        <taxon>Gnathifera</taxon>
        <taxon>Rotifera</taxon>
        <taxon>Eurotatoria</taxon>
        <taxon>Bdelloidea</taxon>
        <taxon>Adinetida</taxon>
        <taxon>Adinetidae</taxon>
        <taxon>Adineta</taxon>
    </lineage>
</organism>
<sequence length="433" mass="49929">MTDSSDDEDSEIFLSGPNTSFFSFFSNNNFLIRSVYSILTKKRILIGSIILLLSILLLITSIKLFLINKNQNLLSYNGTQTSAIQITTERVTTINQSPTNYERTSRTTRTTNKSTFTLSPKSCSIPSINATWNQSGIIFINPLDQCRLTEHSLCNPRDIFIDDVHNTFYVADVDNNRIQKYFLNETYNSKMGATGITVASEGLILPQSIFVDIRTEDMYILDLDRNPRVNSSRDCSFRVHLWKKNESIGRILFSRRGEIDFGYFYHHLTLDKDMNIYVGTRFFIMKWLVSTNYTEKVVVAGMHTIKPSYSTDVYDPITFFVTDDFTLYVADWKNKRIQQWKINASEGTTVIGDLPTGLGITLDCNGYLYFIETKKYTISQFNMETNQTRLIVSFGHYFERSSFHSPQKIQMDKLGNIYFIDLDQVFKFSIVSN</sequence>
<dbReference type="SUPFAM" id="SSF63825">
    <property type="entry name" value="YWTD domain"/>
    <property type="match status" value="1"/>
</dbReference>
<dbReference type="InterPro" id="IPR001258">
    <property type="entry name" value="NHL_repeat"/>
</dbReference>
<dbReference type="OrthoDB" id="10053339at2759"/>
<dbReference type="AlphaFoldDB" id="A0A813ZMD8"/>
<dbReference type="EMBL" id="CAJNOR010000394">
    <property type="protein sequence ID" value="CAF0901450.1"/>
    <property type="molecule type" value="Genomic_DNA"/>
</dbReference>
<dbReference type="InterPro" id="IPR011042">
    <property type="entry name" value="6-blade_b-propeller_TolB-like"/>
</dbReference>
<keyword evidence="5" id="KW-1185">Reference proteome</keyword>
<evidence type="ECO:0000256" key="1">
    <source>
        <dbReference type="ARBA" id="ARBA00022737"/>
    </source>
</evidence>
<reference evidence="3" key="1">
    <citation type="submission" date="2021-02" db="EMBL/GenBank/DDBJ databases">
        <authorList>
            <person name="Nowell W R."/>
        </authorList>
    </citation>
    <scope>NUCLEOTIDE SEQUENCE</scope>
</reference>
<proteinExistence type="predicted"/>
<keyword evidence="1" id="KW-0677">Repeat</keyword>
<accession>A0A813ZMD8</accession>
<dbReference type="Proteomes" id="UP000663828">
    <property type="component" value="Unassembled WGS sequence"/>
</dbReference>
<dbReference type="Proteomes" id="UP000663852">
    <property type="component" value="Unassembled WGS sequence"/>
</dbReference>
<dbReference type="Pfam" id="PF01436">
    <property type="entry name" value="NHL"/>
    <property type="match status" value="1"/>
</dbReference>
<feature type="transmembrane region" description="Helical" evidence="2">
    <location>
        <begin position="44"/>
        <end position="66"/>
    </location>
</feature>
<evidence type="ECO:0000256" key="2">
    <source>
        <dbReference type="SAM" id="Phobius"/>
    </source>
</evidence>
<keyword evidence="2" id="KW-0472">Membrane</keyword>
<comment type="caution">
    <text evidence="3">The sequence shown here is derived from an EMBL/GenBank/DDBJ whole genome shotgun (WGS) entry which is preliminary data.</text>
</comment>
<dbReference type="EMBL" id="CAJNOJ010000281">
    <property type="protein sequence ID" value="CAF1366525.1"/>
    <property type="molecule type" value="Genomic_DNA"/>
</dbReference>
<evidence type="ECO:0000313" key="4">
    <source>
        <dbReference type="EMBL" id="CAF1366525.1"/>
    </source>
</evidence>
<keyword evidence="2" id="KW-1133">Transmembrane helix</keyword>
<evidence type="ECO:0000313" key="3">
    <source>
        <dbReference type="EMBL" id="CAF0901450.1"/>
    </source>
</evidence>
<dbReference type="Gene3D" id="2.120.10.30">
    <property type="entry name" value="TolB, C-terminal domain"/>
    <property type="match status" value="1"/>
</dbReference>
<gene>
    <name evidence="4" type="ORF">EDS130_LOCUS34129</name>
    <name evidence="3" type="ORF">XAT740_LOCUS8045</name>
</gene>
<protein>
    <submittedName>
        <fullName evidence="3">Uncharacterized protein</fullName>
    </submittedName>
</protein>
<keyword evidence="2" id="KW-0812">Transmembrane</keyword>
<evidence type="ECO:0000313" key="5">
    <source>
        <dbReference type="Proteomes" id="UP000663828"/>
    </source>
</evidence>
<feature type="transmembrane region" description="Helical" evidence="2">
    <location>
        <begin position="12"/>
        <end position="32"/>
    </location>
</feature>